<proteinExistence type="predicted"/>
<dbReference type="RefSeq" id="WP_034241191.1">
    <property type="nucleotide sequence ID" value="NZ_AQRA01000003.1"/>
</dbReference>
<dbReference type="eggNOG" id="COG1266">
    <property type="taxonomic scope" value="Bacteria"/>
</dbReference>
<feature type="domain" description="CAAX prenyl protease 2/Lysostaphin resistance protein A-like" evidence="2">
    <location>
        <begin position="111"/>
        <end position="206"/>
    </location>
</feature>
<gene>
    <name evidence="3" type="ORF">ATO12_12665</name>
</gene>
<feature type="transmembrane region" description="Helical" evidence="1">
    <location>
        <begin position="35"/>
        <end position="58"/>
    </location>
</feature>
<feature type="transmembrane region" description="Helical" evidence="1">
    <location>
        <begin position="193"/>
        <end position="213"/>
    </location>
</feature>
<keyword evidence="1" id="KW-1133">Transmembrane helix</keyword>
<feature type="transmembrane region" description="Helical" evidence="1">
    <location>
        <begin position="148"/>
        <end position="166"/>
    </location>
</feature>
<dbReference type="Pfam" id="PF02517">
    <property type="entry name" value="Rce1-like"/>
    <property type="match status" value="1"/>
</dbReference>
<dbReference type="InterPro" id="IPR003675">
    <property type="entry name" value="Rce1/LyrA-like_dom"/>
</dbReference>
<dbReference type="GO" id="GO:0080120">
    <property type="term" value="P:CAAX-box protein maturation"/>
    <property type="evidence" value="ECO:0007669"/>
    <property type="project" value="UniProtKB-ARBA"/>
</dbReference>
<dbReference type="STRING" id="1317122.ATO12_12665"/>
<name>A0A023BX15_9FLAO</name>
<feature type="transmembrane region" description="Helical" evidence="1">
    <location>
        <begin position="70"/>
        <end position="96"/>
    </location>
</feature>
<keyword evidence="1" id="KW-0472">Membrane</keyword>
<comment type="caution">
    <text evidence="3">The sequence shown here is derived from an EMBL/GenBank/DDBJ whole genome shotgun (WGS) entry which is preliminary data.</text>
</comment>
<feature type="transmembrane region" description="Helical" evidence="1">
    <location>
        <begin position="108"/>
        <end position="128"/>
    </location>
</feature>
<evidence type="ECO:0000256" key="1">
    <source>
        <dbReference type="SAM" id="Phobius"/>
    </source>
</evidence>
<evidence type="ECO:0000313" key="4">
    <source>
        <dbReference type="Proteomes" id="UP000023541"/>
    </source>
</evidence>
<sequence length="230" mass="26454">MKQQISDWLMTDRLLIINLIAISTIISYFTGGLGYWFGLLATLLALWSTKFNWADFGITKQPWMQNITYAIWYALGIYVLVDILVNPVIEYFFGIIDLSDLDAIRGNFSIYLITVLAMWVIAAFGEELVYRGYFMKRLAFIFGNSDKAWFLSAMVISIIFGLAHLYQGMSGVISTGIISFIFCLIFFLNRKNLILCMLVHGIYDVMGLTLIYLNKERLIVDWIRHTLLNS</sequence>
<dbReference type="Proteomes" id="UP000023541">
    <property type="component" value="Unassembled WGS sequence"/>
</dbReference>
<dbReference type="GO" id="GO:0004175">
    <property type="term" value="F:endopeptidase activity"/>
    <property type="evidence" value="ECO:0007669"/>
    <property type="project" value="UniProtKB-ARBA"/>
</dbReference>
<dbReference type="AlphaFoldDB" id="A0A023BX15"/>
<protein>
    <recommendedName>
        <fullName evidence="2">CAAX prenyl protease 2/Lysostaphin resistance protein A-like domain-containing protein</fullName>
    </recommendedName>
</protein>
<evidence type="ECO:0000313" key="3">
    <source>
        <dbReference type="EMBL" id="EZH74612.1"/>
    </source>
</evidence>
<dbReference type="EMBL" id="AQRA01000003">
    <property type="protein sequence ID" value="EZH74612.1"/>
    <property type="molecule type" value="Genomic_DNA"/>
</dbReference>
<evidence type="ECO:0000259" key="2">
    <source>
        <dbReference type="Pfam" id="PF02517"/>
    </source>
</evidence>
<keyword evidence="4" id="KW-1185">Reference proteome</keyword>
<feature type="transmembrane region" description="Helical" evidence="1">
    <location>
        <begin position="172"/>
        <end position="188"/>
    </location>
</feature>
<organism evidence="3 4">
    <name type="scientific">Aquimarina atlantica</name>
    <dbReference type="NCBI Taxonomy" id="1317122"/>
    <lineage>
        <taxon>Bacteria</taxon>
        <taxon>Pseudomonadati</taxon>
        <taxon>Bacteroidota</taxon>
        <taxon>Flavobacteriia</taxon>
        <taxon>Flavobacteriales</taxon>
        <taxon>Flavobacteriaceae</taxon>
        <taxon>Aquimarina</taxon>
    </lineage>
</organism>
<reference evidence="3 4" key="1">
    <citation type="submission" date="2014-04" db="EMBL/GenBank/DDBJ databases">
        <title>Aquimarina sp. 22II-S11-z7 Genome Sequencing.</title>
        <authorList>
            <person name="Lai Q."/>
        </authorList>
    </citation>
    <scope>NUCLEOTIDE SEQUENCE [LARGE SCALE GENOMIC DNA]</scope>
    <source>
        <strain evidence="3 4">22II-S11-z7</strain>
    </source>
</reference>
<accession>A0A023BX15</accession>
<keyword evidence="1" id="KW-0812">Transmembrane</keyword>
<dbReference type="OrthoDB" id="9807747at2"/>